<feature type="non-terminal residue" evidence="2">
    <location>
        <position position="244"/>
    </location>
</feature>
<feature type="region of interest" description="Disordered" evidence="1">
    <location>
        <begin position="99"/>
        <end position="119"/>
    </location>
</feature>
<dbReference type="GeneID" id="6086671"/>
<organism evidence="3">
    <name type="scientific">Laccaria bicolor (strain S238N-H82 / ATCC MYA-4686)</name>
    <name type="common">Bicoloured deceiver</name>
    <name type="synonym">Laccaria laccata var. bicolor</name>
    <dbReference type="NCBI Taxonomy" id="486041"/>
    <lineage>
        <taxon>Eukaryota</taxon>
        <taxon>Fungi</taxon>
        <taxon>Dikarya</taxon>
        <taxon>Basidiomycota</taxon>
        <taxon>Agaricomycotina</taxon>
        <taxon>Agaricomycetes</taxon>
        <taxon>Agaricomycetidae</taxon>
        <taxon>Agaricales</taxon>
        <taxon>Agaricineae</taxon>
        <taxon>Hydnangiaceae</taxon>
        <taxon>Laccaria</taxon>
    </lineage>
</organism>
<name>B0E496_LACBS</name>
<dbReference type="RefSeq" id="XP_001891014.1">
    <property type="nucleotide sequence ID" value="XM_001890979.1"/>
</dbReference>
<feature type="compositionally biased region" description="Basic residues" evidence="1">
    <location>
        <begin position="104"/>
        <end position="116"/>
    </location>
</feature>
<dbReference type="InParanoid" id="B0E496"/>
<reference evidence="2 3" key="1">
    <citation type="journal article" date="2008" name="Nature">
        <title>The genome of Laccaria bicolor provides insights into mycorrhizal symbiosis.</title>
        <authorList>
            <person name="Martin F."/>
            <person name="Aerts A."/>
            <person name="Ahren D."/>
            <person name="Brun A."/>
            <person name="Danchin E.G.J."/>
            <person name="Duchaussoy F."/>
            <person name="Gibon J."/>
            <person name="Kohler A."/>
            <person name="Lindquist E."/>
            <person name="Pereda V."/>
            <person name="Salamov A."/>
            <person name="Shapiro H.J."/>
            <person name="Wuyts J."/>
            <person name="Blaudez D."/>
            <person name="Buee M."/>
            <person name="Brokstein P."/>
            <person name="Canbaeck B."/>
            <person name="Cohen D."/>
            <person name="Courty P.E."/>
            <person name="Coutinho P.M."/>
            <person name="Delaruelle C."/>
            <person name="Detter J.C."/>
            <person name="Deveau A."/>
            <person name="DiFazio S."/>
            <person name="Duplessis S."/>
            <person name="Fraissinet-Tachet L."/>
            <person name="Lucic E."/>
            <person name="Frey-Klett P."/>
            <person name="Fourrey C."/>
            <person name="Feussner I."/>
            <person name="Gay G."/>
            <person name="Grimwood J."/>
            <person name="Hoegger P.J."/>
            <person name="Jain P."/>
            <person name="Kilaru S."/>
            <person name="Labbe J."/>
            <person name="Lin Y.C."/>
            <person name="Legue V."/>
            <person name="Le Tacon F."/>
            <person name="Marmeisse R."/>
            <person name="Melayah D."/>
            <person name="Montanini B."/>
            <person name="Muratet M."/>
            <person name="Nehls U."/>
            <person name="Niculita-Hirzel H."/>
            <person name="Oudot-Le Secq M.P."/>
            <person name="Peter M."/>
            <person name="Quesneville H."/>
            <person name="Rajashekar B."/>
            <person name="Reich M."/>
            <person name="Rouhier N."/>
            <person name="Schmutz J."/>
            <person name="Yin T."/>
            <person name="Chalot M."/>
            <person name="Henrissat B."/>
            <person name="Kuees U."/>
            <person name="Lucas S."/>
            <person name="Van de Peer Y."/>
            <person name="Podila G.K."/>
            <person name="Polle A."/>
            <person name="Pukkila P.J."/>
            <person name="Richardson P.M."/>
            <person name="Rouze P."/>
            <person name="Sanders I.R."/>
            <person name="Stajich J.E."/>
            <person name="Tunlid A."/>
            <person name="Tuskan G."/>
            <person name="Grigoriev I.V."/>
        </authorList>
    </citation>
    <scope>NUCLEOTIDE SEQUENCE [LARGE SCALE GENOMIC DNA]</scope>
    <source>
        <strain evidence="3">S238N-H82 / ATCC MYA-4686</strain>
    </source>
</reference>
<protein>
    <submittedName>
        <fullName evidence="2">Predicted protein</fullName>
    </submittedName>
</protein>
<dbReference type="EMBL" id="DS547333">
    <property type="protein sequence ID" value="EDQ98334.1"/>
    <property type="molecule type" value="Genomic_DNA"/>
</dbReference>
<accession>B0E496</accession>
<keyword evidence="3" id="KW-1185">Reference proteome</keyword>
<evidence type="ECO:0000313" key="3">
    <source>
        <dbReference type="Proteomes" id="UP000001194"/>
    </source>
</evidence>
<dbReference type="KEGG" id="lbc:LACBIDRAFT_303662"/>
<evidence type="ECO:0000313" key="2">
    <source>
        <dbReference type="EMBL" id="EDQ98334.1"/>
    </source>
</evidence>
<dbReference type="STRING" id="486041.B0E496"/>
<proteinExistence type="predicted"/>
<sequence>MRQKTQTPQDASLRKALVNMRYGNCTAEDIKFLRTLQASKKPGRPNIASKEFRNVAIICGRHTQKDQINQMGCERFAEETGQKLTHFYSVDKWGKDADPANKTKWGKSKAASKSKHKSNEIDFDDQHQIWNVRHGSTEHFAGKLSLCLGMPVMIRNNDATELCITKGQEGFVVGWQAKKGPHGKRILDTLFVKLDKPSKTIKIPGLPENVVPLVKGTKTITCTFPSDLKESIERQQVWVLPNFA</sequence>
<dbReference type="OrthoDB" id="3247165at2759"/>
<dbReference type="Proteomes" id="UP000001194">
    <property type="component" value="Unassembled WGS sequence"/>
</dbReference>
<evidence type="ECO:0000256" key="1">
    <source>
        <dbReference type="SAM" id="MobiDB-lite"/>
    </source>
</evidence>
<gene>
    <name evidence="2" type="ORF">LACBIDRAFT_303662</name>
</gene>
<dbReference type="AlphaFoldDB" id="B0E496"/>
<dbReference type="HOGENOM" id="CLU_043173_0_0_1"/>